<dbReference type="InterPro" id="IPR051046">
    <property type="entry name" value="MurCDEF_CellWall_CoF430Synth"/>
</dbReference>
<evidence type="ECO:0000256" key="1">
    <source>
        <dbReference type="ARBA" id="ARBA00022598"/>
    </source>
</evidence>
<proteinExistence type="predicted"/>
<dbReference type="RefSeq" id="WP_059431606.1">
    <property type="nucleotide sequence ID" value="NZ_FAUU01000003.1"/>
</dbReference>
<sequence>MLENIYLLAATLLFTLGLGYYLITALQWFSYKWERILLHYTKPLWHLYFAIIPFGVFAIFSTFWSSLTPIFAGLYLVALFFWQRKLDKKLVFTSRIKRFFCFLLFAFLIFSYFLLNQILVLVFSLAISFLLMELYEKLLYIKFKNSAKNKLASMLDLKIVLITASFGKTSMKNFCASLLEKDFNVLKTPRSVNTLAGIIKDINENLTPETQIYIAEAGARLKGDIKDIAQFLNPHFVIIGEIGAMHIEYFKSLENIRSTKLEALVSKNLEYAFLHSTTLKKEDEKTCIYDHKVSDISANLDGIKFKLNDTWFSSKLLGAFNAQNIAASVLLALKLGVKQDTLKMSVLNLKSVEHRLERLDAGGKIIIDDSFNGNLKGMKQSYELVRGYSGRKILLTPGIVEADDELNEELSKSINEIFDVVVITSGINQKALTKFLSNPEVIILKDKSKMQEFLSQNTTSGDLILFSNDAPSFV</sequence>
<keyword evidence="2" id="KW-0547">Nucleotide-binding</keyword>
<name>A0A0S4RED2_CAMHY</name>
<organism evidence="6 7">
    <name type="scientific">Campylobacter hyointestinalis subsp. hyointestinalis</name>
    <dbReference type="NCBI Taxonomy" id="91352"/>
    <lineage>
        <taxon>Bacteria</taxon>
        <taxon>Pseudomonadati</taxon>
        <taxon>Campylobacterota</taxon>
        <taxon>Epsilonproteobacteria</taxon>
        <taxon>Campylobacterales</taxon>
        <taxon>Campylobacteraceae</taxon>
        <taxon>Campylobacter</taxon>
    </lineage>
</organism>
<feature type="domain" description="Mur ligase central" evidence="5">
    <location>
        <begin position="162"/>
        <end position="331"/>
    </location>
</feature>
<dbReference type="SUPFAM" id="SSF53244">
    <property type="entry name" value="MurD-like peptide ligases, peptide-binding domain"/>
    <property type="match status" value="1"/>
</dbReference>
<dbReference type="Proteomes" id="UP000052237">
    <property type="component" value="Unassembled WGS sequence"/>
</dbReference>
<dbReference type="InterPro" id="IPR013221">
    <property type="entry name" value="Mur_ligase_cen"/>
</dbReference>
<evidence type="ECO:0000313" key="7">
    <source>
        <dbReference type="Proteomes" id="UP000052237"/>
    </source>
</evidence>
<dbReference type="SUPFAM" id="SSF53623">
    <property type="entry name" value="MurD-like peptide ligases, catalytic domain"/>
    <property type="match status" value="1"/>
</dbReference>
<dbReference type="EC" id="6.3.2.10" evidence="6"/>
<feature type="transmembrane region" description="Helical" evidence="4">
    <location>
        <begin position="44"/>
        <end position="64"/>
    </location>
</feature>
<evidence type="ECO:0000313" key="6">
    <source>
        <dbReference type="EMBL" id="CUU72507.1"/>
    </source>
</evidence>
<evidence type="ECO:0000256" key="2">
    <source>
        <dbReference type="ARBA" id="ARBA00022741"/>
    </source>
</evidence>
<dbReference type="Gene3D" id="3.90.190.20">
    <property type="entry name" value="Mur ligase, C-terminal domain"/>
    <property type="match status" value="1"/>
</dbReference>
<protein>
    <submittedName>
        <fullName evidence="6">Mur ligase family protein</fullName>
        <ecNumber evidence="6">6.3.2.10</ecNumber>
    </submittedName>
</protein>
<dbReference type="Gene3D" id="3.40.1190.10">
    <property type="entry name" value="Mur-like, catalytic domain"/>
    <property type="match status" value="1"/>
</dbReference>
<reference evidence="6 7" key="1">
    <citation type="submission" date="2015-11" db="EMBL/GenBank/DDBJ databases">
        <authorList>
            <consortium name="Pathogen Informatics"/>
        </authorList>
    </citation>
    <scope>NUCLEOTIDE SEQUENCE [LARGE SCALE GENOMIC DNA]</scope>
    <source>
        <strain evidence="6 7">006A-0059</strain>
    </source>
</reference>
<dbReference type="PANTHER" id="PTHR43024:SF1">
    <property type="entry name" value="UDP-N-ACETYLMURAMOYL-TRIPEPTIDE--D-ALANYL-D-ALANINE LIGASE"/>
    <property type="match status" value="1"/>
</dbReference>
<comment type="caution">
    <text evidence="6">The sequence shown here is derived from an EMBL/GenBank/DDBJ whole genome shotgun (WGS) entry which is preliminary data.</text>
</comment>
<dbReference type="GO" id="GO:0047480">
    <property type="term" value="F:UDP-N-acetylmuramoyl-tripeptide-D-alanyl-D-alanine ligase activity"/>
    <property type="evidence" value="ECO:0007669"/>
    <property type="project" value="UniProtKB-EC"/>
</dbReference>
<keyword evidence="4" id="KW-0812">Transmembrane</keyword>
<feature type="transmembrane region" description="Helical" evidence="4">
    <location>
        <begin position="98"/>
        <end position="115"/>
    </location>
</feature>
<keyword evidence="1 6" id="KW-0436">Ligase</keyword>
<dbReference type="EMBL" id="FAVB01000001">
    <property type="protein sequence ID" value="CUU72507.1"/>
    <property type="molecule type" value="Genomic_DNA"/>
</dbReference>
<gene>
    <name evidence="6" type="primary">murF</name>
    <name evidence="6" type="ORF">ERS686654_00432</name>
</gene>
<dbReference type="Pfam" id="PF08245">
    <property type="entry name" value="Mur_ligase_M"/>
    <property type="match status" value="1"/>
</dbReference>
<evidence type="ECO:0000256" key="4">
    <source>
        <dbReference type="SAM" id="Phobius"/>
    </source>
</evidence>
<keyword evidence="3" id="KW-0067">ATP-binding</keyword>
<dbReference type="InterPro" id="IPR036615">
    <property type="entry name" value="Mur_ligase_C_dom_sf"/>
</dbReference>
<evidence type="ECO:0000256" key="3">
    <source>
        <dbReference type="ARBA" id="ARBA00022840"/>
    </source>
</evidence>
<accession>A0A0S4RED2</accession>
<dbReference type="PANTHER" id="PTHR43024">
    <property type="entry name" value="UDP-N-ACETYLMURAMOYL-TRIPEPTIDE--D-ALANYL-D-ALANINE LIGASE"/>
    <property type="match status" value="1"/>
</dbReference>
<keyword evidence="7" id="KW-1185">Reference proteome</keyword>
<dbReference type="AlphaFoldDB" id="A0A0S4RED2"/>
<keyword evidence="4" id="KW-1133">Transmembrane helix</keyword>
<evidence type="ECO:0000259" key="5">
    <source>
        <dbReference type="Pfam" id="PF08245"/>
    </source>
</evidence>
<keyword evidence="4" id="KW-0472">Membrane</keyword>
<feature type="transmembrane region" description="Helical" evidence="4">
    <location>
        <begin position="6"/>
        <end position="23"/>
    </location>
</feature>
<dbReference type="GO" id="GO:0005524">
    <property type="term" value="F:ATP binding"/>
    <property type="evidence" value="ECO:0007669"/>
    <property type="project" value="UniProtKB-KW"/>
</dbReference>
<dbReference type="InterPro" id="IPR036565">
    <property type="entry name" value="Mur-like_cat_sf"/>
</dbReference>